<evidence type="ECO:0000256" key="1">
    <source>
        <dbReference type="SAM" id="Phobius"/>
    </source>
</evidence>
<protein>
    <submittedName>
        <fullName evidence="2">Uncharacterized protein</fullName>
    </submittedName>
</protein>
<keyword evidence="1" id="KW-0472">Membrane</keyword>
<dbReference type="AlphaFoldDB" id="A0A852TXM8"/>
<gene>
    <name evidence="2" type="ORF">HDA32_003631</name>
</gene>
<feature type="transmembrane region" description="Helical" evidence="1">
    <location>
        <begin position="126"/>
        <end position="144"/>
    </location>
</feature>
<reference evidence="2 3" key="1">
    <citation type="submission" date="2020-07" db="EMBL/GenBank/DDBJ databases">
        <title>Sequencing the genomes of 1000 actinobacteria strains.</title>
        <authorList>
            <person name="Klenk H.-P."/>
        </authorList>
    </citation>
    <scope>NUCLEOTIDE SEQUENCE [LARGE SCALE GENOMIC DNA]</scope>
    <source>
        <strain evidence="2 3">CXB654</strain>
    </source>
</reference>
<accession>A0A852TXM8</accession>
<comment type="caution">
    <text evidence="2">The sequence shown here is derived from an EMBL/GenBank/DDBJ whole genome shotgun (WGS) entry which is preliminary data.</text>
</comment>
<dbReference type="RefSeq" id="WP_179644282.1">
    <property type="nucleotide sequence ID" value="NZ_BAAAYY010000004.1"/>
</dbReference>
<name>A0A852TXM8_9ACTN</name>
<proteinExistence type="predicted"/>
<feature type="transmembrane region" description="Helical" evidence="1">
    <location>
        <begin position="88"/>
        <end position="106"/>
    </location>
</feature>
<keyword evidence="3" id="KW-1185">Reference proteome</keyword>
<evidence type="ECO:0000313" key="2">
    <source>
        <dbReference type="EMBL" id="NYE48511.1"/>
    </source>
</evidence>
<sequence length="171" mass="18341">MLKRDNSDMWRLARSAPALWGAGAALAAGGVAMAWSALYAEPLTIHLIEETILELVLAAALIGGALFCFGSAANVPRLLGRGRGWGRRLGWIPGVLALLFGGHLLLERGAYASAGSIGRFSSETGITFLGAVSIIMGLLFVWVWRSLVEVSDLHARESSVPAHRTRPRRRP</sequence>
<organism evidence="2 3">
    <name type="scientific">Spinactinospora alkalitolerans</name>
    <dbReference type="NCBI Taxonomy" id="687207"/>
    <lineage>
        <taxon>Bacteria</taxon>
        <taxon>Bacillati</taxon>
        <taxon>Actinomycetota</taxon>
        <taxon>Actinomycetes</taxon>
        <taxon>Streptosporangiales</taxon>
        <taxon>Nocardiopsidaceae</taxon>
        <taxon>Spinactinospora</taxon>
    </lineage>
</organism>
<evidence type="ECO:0000313" key="3">
    <source>
        <dbReference type="Proteomes" id="UP000589036"/>
    </source>
</evidence>
<dbReference type="Proteomes" id="UP000589036">
    <property type="component" value="Unassembled WGS sequence"/>
</dbReference>
<keyword evidence="1" id="KW-1133">Transmembrane helix</keyword>
<dbReference type="EMBL" id="JACCCC010000001">
    <property type="protein sequence ID" value="NYE48511.1"/>
    <property type="molecule type" value="Genomic_DNA"/>
</dbReference>
<feature type="transmembrane region" description="Helical" evidence="1">
    <location>
        <begin position="56"/>
        <end position="76"/>
    </location>
</feature>
<keyword evidence="1" id="KW-0812">Transmembrane</keyword>